<dbReference type="OrthoDB" id="9795104at2"/>
<evidence type="ECO:0000313" key="7">
    <source>
        <dbReference type="Proteomes" id="UP000315471"/>
    </source>
</evidence>
<dbReference type="PANTHER" id="PTHR21496:SF23">
    <property type="entry name" value="3-PHENYLPROPIONATE_CINNAMIC ACID DIOXYGENASE FERREDOXIN SUBUNIT"/>
    <property type="match status" value="1"/>
</dbReference>
<evidence type="ECO:0000256" key="1">
    <source>
        <dbReference type="ARBA" id="ARBA00022714"/>
    </source>
</evidence>
<evidence type="ECO:0000256" key="4">
    <source>
        <dbReference type="ARBA" id="ARBA00023014"/>
    </source>
</evidence>
<feature type="domain" description="Rieske" evidence="5">
    <location>
        <begin position="5"/>
        <end position="100"/>
    </location>
</feature>
<dbReference type="Gene3D" id="2.102.10.10">
    <property type="entry name" value="Rieske [2Fe-2S] iron-sulphur domain"/>
    <property type="match status" value="1"/>
</dbReference>
<proteinExistence type="predicted"/>
<dbReference type="PANTHER" id="PTHR21496">
    <property type="entry name" value="FERREDOXIN-RELATED"/>
    <property type="match status" value="1"/>
</dbReference>
<dbReference type="AlphaFoldDB" id="A0A5C6DUH2"/>
<organism evidence="6 7">
    <name type="scientific">Novipirellula aureliae</name>
    <dbReference type="NCBI Taxonomy" id="2527966"/>
    <lineage>
        <taxon>Bacteria</taxon>
        <taxon>Pseudomonadati</taxon>
        <taxon>Planctomycetota</taxon>
        <taxon>Planctomycetia</taxon>
        <taxon>Pirellulales</taxon>
        <taxon>Pirellulaceae</taxon>
        <taxon>Novipirellula</taxon>
    </lineage>
</organism>
<evidence type="ECO:0000256" key="2">
    <source>
        <dbReference type="ARBA" id="ARBA00022723"/>
    </source>
</evidence>
<sequence length="105" mass="11633">MTKKWIDVAASEDCSDGAGIEVIADSEIIAVFRLNGDLFAIDGVCAHQGGPVAQGRVEHGCVTCPWHGWQYEIPTGIQTINRKPLQKTFPVREREDRIEVQVEID</sequence>
<dbReference type="GO" id="GO:0046872">
    <property type="term" value="F:metal ion binding"/>
    <property type="evidence" value="ECO:0007669"/>
    <property type="project" value="UniProtKB-KW"/>
</dbReference>
<dbReference type="GO" id="GO:0051537">
    <property type="term" value="F:2 iron, 2 sulfur cluster binding"/>
    <property type="evidence" value="ECO:0007669"/>
    <property type="project" value="UniProtKB-KW"/>
</dbReference>
<dbReference type="SUPFAM" id="SSF50022">
    <property type="entry name" value="ISP domain"/>
    <property type="match status" value="1"/>
</dbReference>
<comment type="caution">
    <text evidence="6">The sequence shown here is derived from an EMBL/GenBank/DDBJ whole genome shotgun (WGS) entry which is preliminary data.</text>
</comment>
<dbReference type="CDD" id="cd03467">
    <property type="entry name" value="Rieske"/>
    <property type="match status" value="1"/>
</dbReference>
<protein>
    <recommendedName>
        <fullName evidence="5">Rieske domain-containing protein</fullName>
    </recommendedName>
</protein>
<reference evidence="6 7" key="1">
    <citation type="submission" date="2019-02" db="EMBL/GenBank/DDBJ databases">
        <title>Deep-cultivation of Planctomycetes and their phenomic and genomic characterization uncovers novel biology.</title>
        <authorList>
            <person name="Wiegand S."/>
            <person name="Jogler M."/>
            <person name="Boedeker C."/>
            <person name="Pinto D."/>
            <person name="Vollmers J."/>
            <person name="Rivas-Marin E."/>
            <person name="Kohn T."/>
            <person name="Peeters S.H."/>
            <person name="Heuer A."/>
            <person name="Rast P."/>
            <person name="Oberbeckmann S."/>
            <person name="Bunk B."/>
            <person name="Jeske O."/>
            <person name="Meyerdierks A."/>
            <person name="Storesund J.E."/>
            <person name="Kallscheuer N."/>
            <person name="Luecker S."/>
            <person name="Lage O.M."/>
            <person name="Pohl T."/>
            <person name="Merkel B.J."/>
            <person name="Hornburger P."/>
            <person name="Mueller R.-W."/>
            <person name="Bruemmer F."/>
            <person name="Labrenz M."/>
            <person name="Spormann A.M."/>
            <person name="Op Den Camp H."/>
            <person name="Overmann J."/>
            <person name="Amann R."/>
            <person name="Jetten M.S.M."/>
            <person name="Mascher T."/>
            <person name="Medema M.H."/>
            <person name="Devos D.P."/>
            <person name="Kaster A.-K."/>
            <person name="Ovreas L."/>
            <person name="Rohde M."/>
            <person name="Galperin M.Y."/>
            <person name="Jogler C."/>
        </authorList>
    </citation>
    <scope>NUCLEOTIDE SEQUENCE [LARGE SCALE GENOMIC DNA]</scope>
    <source>
        <strain evidence="6 7">Q31b</strain>
    </source>
</reference>
<gene>
    <name evidence="6" type="ORF">Q31b_32200</name>
</gene>
<accession>A0A5C6DUH2</accession>
<keyword evidence="2" id="KW-0479">Metal-binding</keyword>
<keyword evidence="7" id="KW-1185">Reference proteome</keyword>
<dbReference type="Proteomes" id="UP000315471">
    <property type="component" value="Unassembled WGS sequence"/>
</dbReference>
<dbReference type="PROSITE" id="PS51296">
    <property type="entry name" value="RIESKE"/>
    <property type="match status" value="1"/>
</dbReference>
<dbReference type="RefSeq" id="WP_146600569.1">
    <property type="nucleotide sequence ID" value="NZ_SJPY01000005.1"/>
</dbReference>
<dbReference type="EMBL" id="SJPY01000005">
    <property type="protein sequence ID" value="TWU39904.1"/>
    <property type="molecule type" value="Genomic_DNA"/>
</dbReference>
<keyword evidence="1" id="KW-0001">2Fe-2S</keyword>
<keyword evidence="4" id="KW-0411">Iron-sulfur</keyword>
<evidence type="ECO:0000313" key="6">
    <source>
        <dbReference type="EMBL" id="TWU39904.1"/>
    </source>
</evidence>
<dbReference type="InterPro" id="IPR036922">
    <property type="entry name" value="Rieske_2Fe-2S_sf"/>
</dbReference>
<keyword evidence="3" id="KW-0408">Iron</keyword>
<name>A0A5C6DUH2_9BACT</name>
<evidence type="ECO:0000259" key="5">
    <source>
        <dbReference type="PROSITE" id="PS51296"/>
    </source>
</evidence>
<dbReference type="Pfam" id="PF00355">
    <property type="entry name" value="Rieske"/>
    <property type="match status" value="1"/>
</dbReference>
<dbReference type="InterPro" id="IPR017941">
    <property type="entry name" value="Rieske_2Fe-2S"/>
</dbReference>
<evidence type="ECO:0000256" key="3">
    <source>
        <dbReference type="ARBA" id="ARBA00023004"/>
    </source>
</evidence>